<feature type="region of interest" description="Disordered" evidence="6">
    <location>
        <begin position="336"/>
        <end position="390"/>
    </location>
</feature>
<keyword evidence="2" id="KW-1003">Cell membrane</keyword>
<dbReference type="Proteomes" id="UP000664617">
    <property type="component" value="Unassembled WGS sequence"/>
</dbReference>
<dbReference type="InterPro" id="IPR001851">
    <property type="entry name" value="ABC_transp_permease"/>
</dbReference>
<feature type="transmembrane region" description="Helical" evidence="7">
    <location>
        <begin position="250"/>
        <end position="269"/>
    </location>
</feature>
<evidence type="ECO:0000256" key="1">
    <source>
        <dbReference type="ARBA" id="ARBA00004651"/>
    </source>
</evidence>
<keyword evidence="3 7" id="KW-0812">Transmembrane</keyword>
<dbReference type="Pfam" id="PF02653">
    <property type="entry name" value="BPD_transp_2"/>
    <property type="match status" value="1"/>
</dbReference>
<evidence type="ECO:0000313" key="9">
    <source>
        <dbReference type="Proteomes" id="UP000664617"/>
    </source>
</evidence>
<evidence type="ECO:0000256" key="6">
    <source>
        <dbReference type="SAM" id="MobiDB-lite"/>
    </source>
</evidence>
<evidence type="ECO:0000256" key="7">
    <source>
        <dbReference type="SAM" id="Phobius"/>
    </source>
</evidence>
<keyword evidence="9" id="KW-1185">Reference proteome</keyword>
<name>A0ABS3I7G9_9MICO</name>
<keyword evidence="4 7" id="KW-1133">Transmembrane helix</keyword>
<feature type="transmembrane region" description="Helical" evidence="7">
    <location>
        <begin position="135"/>
        <end position="156"/>
    </location>
</feature>
<evidence type="ECO:0000256" key="4">
    <source>
        <dbReference type="ARBA" id="ARBA00022989"/>
    </source>
</evidence>
<evidence type="ECO:0000256" key="2">
    <source>
        <dbReference type="ARBA" id="ARBA00022475"/>
    </source>
</evidence>
<feature type="compositionally biased region" description="Low complexity" evidence="6">
    <location>
        <begin position="337"/>
        <end position="348"/>
    </location>
</feature>
<evidence type="ECO:0000256" key="3">
    <source>
        <dbReference type="ARBA" id="ARBA00022692"/>
    </source>
</evidence>
<dbReference type="CDD" id="cd06579">
    <property type="entry name" value="TM_PBP1_transp_AraH_like"/>
    <property type="match status" value="1"/>
</dbReference>
<dbReference type="PANTHER" id="PTHR32196">
    <property type="entry name" value="ABC TRANSPORTER PERMEASE PROTEIN YPHD-RELATED-RELATED"/>
    <property type="match status" value="1"/>
</dbReference>
<feature type="transmembrane region" description="Helical" evidence="7">
    <location>
        <begin position="298"/>
        <end position="317"/>
    </location>
</feature>
<feature type="transmembrane region" description="Helical" evidence="7">
    <location>
        <begin position="50"/>
        <end position="67"/>
    </location>
</feature>
<protein>
    <submittedName>
        <fullName evidence="8">ABC transporter permease</fullName>
    </submittedName>
</protein>
<organism evidence="8 9">
    <name type="scientific">Myceligenerans salitolerans</name>
    <dbReference type="NCBI Taxonomy" id="1230528"/>
    <lineage>
        <taxon>Bacteria</taxon>
        <taxon>Bacillati</taxon>
        <taxon>Actinomycetota</taxon>
        <taxon>Actinomycetes</taxon>
        <taxon>Micrococcales</taxon>
        <taxon>Promicromonosporaceae</taxon>
        <taxon>Myceligenerans</taxon>
    </lineage>
</organism>
<proteinExistence type="predicted"/>
<keyword evidence="5 7" id="KW-0472">Membrane</keyword>
<feature type="transmembrane region" description="Helical" evidence="7">
    <location>
        <begin position="168"/>
        <end position="190"/>
    </location>
</feature>
<sequence length="390" mass="39528">MRQALRHHLFWPVAALVVLVVANTVAKPSFLQVTVTDGHLFGAPVDILRAAAPLLLIALGMTLVIATRGIDLSVGAVVAVSGAVALEYISASPDPGSPVTVLVAVAIALGLSLLLGLWNGFLVTVLGIQPIIATLILMTAGRGVAMLITGGFITTVTSEPYKGLNSGFFLGLPTAIWIAVGLFAVVAVVVRRTALGMLLEATGINPAASRLAGVRSRTLTWTVYAAAGLLAGLAGILVSADTMAADANNAGIFIELDAILAVVIGGTALSGGKFNLSGTFAGVLVIATLERTVTVLGISPHVTPLFMALVVVTVTLLQSPRVRERFAVAALRRRPAGPDGAAADDGGAVEPPSGDGSGAGTEPASDAVAGPEAHEGATLQAPTDEREVTR</sequence>
<feature type="transmembrane region" description="Helical" evidence="7">
    <location>
        <begin position="74"/>
        <end position="91"/>
    </location>
</feature>
<accession>A0ABS3I7G9</accession>
<feature type="transmembrane region" description="Helical" evidence="7">
    <location>
        <begin position="219"/>
        <end position="238"/>
    </location>
</feature>
<reference evidence="9" key="1">
    <citation type="submission" date="2023-07" db="EMBL/GenBank/DDBJ databases">
        <title>Myceligenerans salitolerans sp. nov., a halotolerant actinomycete isolated from a salt lake in Xinjiang, China.</title>
        <authorList>
            <person name="Guan T."/>
        </authorList>
    </citation>
    <scope>NUCLEOTIDE SEQUENCE [LARGE SCALE GENOMIC DNA]</scope>
    <source>
        <strain evidence="9">XHU 5031</strain>
    </source>
</reference>
<gene>
    <name evidence="8" type="ORF">J0911_07885</name>
</gene>
<evidence type="ECO:0000256" key="5">
    <source>
        <dbReference type="ARBA" id="ARBA00023136"/>
    </source>
</evidence>
<dbReference type="PANTHER" id="PTHR32196:SF19">
    <property type="entry name" value="GALACTOFURANOSE TRANSPORTER PERMEASE PROTEIN YTFT"/>
    <property type="match status" value="1"/>
</dbReference>
<feature type="transmembrane region" description="Helical" evidence="7">
    <location>
        <begin position="103"/>
        <end position="128"/>
    </location>
</feature>
<evidence type="ECO:0000313" key="8">
    <source>
        <dbReference type="EMBL" id="MBO0608950.1"/>
    </source>
</evidence>
<comment type="subcellular location">
    <subcellularLocation>
        <location evidence="1">Cell membrane</location>
        <topology evidence="1">Multi-pass membrane protein</topology>
    </subcellularLocation>
</comment>
<dbReference type="EMBL" id="JAFMPK010000030">
    <property type="protein sequence ID" value="MBO0608950.1"/>
    <property type="molecule type" value="Genomic_DNA"/>
</dbReference>
<dbReference type="RefSeq" id="WP_207274910.1">
    <property type="nucleotide sequence ID" value="NZ_JAFMPK010000030.1"/>
</dbReference>
<comment type="caution">
    <text evidence="8">The sequence shown here is derived from an EMBL/GenBank/DDBJ whole genome shotgun (WGS) entry which is preliminary data.</text>
</comment>